<dbReference type="PANTHER" id="PTHR43547">
    <property type="entry name" value="TWO-COMPONENT HISTIDINE KINASE"/>
    <property type="match status" value="1"/>
</dbReference>
<feature type="domain" description="Histidine kinase" evidence="10">
    <location>
        <begin position="410"/>
        <end position="625"/>
    </location>
</feature>
<dbReference type="InterPro" id="IPR013783">
    <property type="entry name" value="Ig-like_fold"/>
</dbReference>
<dbReference type="AlphaFoldDB" id="A0A6L3ILE9"/>
<dbReference type="Pfam" id="PF12833">
    <property type="entry name" value="HTH_18"/>
    <property type="match status" value="1"/>
</dbReference>
<accession>A0A6L3ILE9</accession>
<dbReference type="InterPro" id="IPR011123">
    <property type="entry name" value="Y_Y_Y"/>
</dbReference>
<name>A0A6L3ILE9_9BACT</name>
<dbReference type="Gene3D" id="2.130.10.10">
    <property type="entry name" value="YVTN repeat-like/Quinoprotein amine dehydrogenase"/>
    <property type="match status" value="1"/>
</dbReference>
<dbReference type="GO" id="GO:0000155">
    <property type="term" value="F:phosphorelay sensor kinase activity"/>
    <property type="evidence" value="ECO:0007669"/>
    <property type="project" value="InterPro"/>
</dbReference>
<dbReference type="CDD" id="cd17574">
    <property type="entry name" value="REC_OmpR"/>
    <property type="match status" value="1"/>
</dbReference>
<keyword evidence="4" id="KW-0805">Transcription regulation</keyword>
<dbReference type="InterPro" id="IPR001789">
    <property type="entry name" value="Sig_transdc_resp-reg_receiver"/>
</dbReference>
<dbReference type="InterPro" id="IPR036890">
    <property type="entry name" value="HATPase_C_sf"/>
</dbReference>
<dbReference type="EC" id="2.7.13.3" evidence="2"/>
<evidence type="ECO:0000256" key="5">
    <source>
        <dbReference type="ARBA" id="ARBA00023125"/>
    </source>
</evidence>
<evidence type="ECO:0000313" key="12">
    <source>
        <dbReference type="EMBL" id="KAA5310195.1"/>
    </source>
</evidence>
<dbReference type="InterPro" id="IPR003594">
    <property type="entry name" value="HATPase_dom"/>
</dbReference>
<dbReference type="InterPro" id="IPR011006">
    <property type="entry name" value="CheY-like_superfamily"/>
</dbReference>
<keyword evidence="8" id="KW-0812">Transmembrane</keyword>
<dbReference type="Gene3D" id="1.10.287.130">
    <property type="match status" value="1"/>
</dbReference>
<dbReference type="PROSITE" id="PS50109">
    <property type="entry name" value="HIS_KIN"/>
    <property type="match status" value="1"/>
</dbReference>
<evidence type="ECO:0000259" key="11">
    <source>
        <dbReference type="PROSITE" id="PS50110"/>
    </source>
</evidence>
<keyword evidence="5" id="KW-0238">DNA-binding</keyword>
<dbReference type="Pfam" id="PF02518">
    <property type="entry name" value="HATPase_c"/>
    <property type="match status" value="1"/>
</dbReference>
<evidence type="ECO:0000256" key="6">
    <source>
        <dbReference type="ARBA" id="ARBA00023163"/>
    </source>
</evidence>
<dbReference type="InterPro" id="IPR015943">
    <property type="entry name" value="WD40/YVTN_repeat-like_dom_sf"/>
</dbReference>
<evidence type="ECO:0000256" key="2">
    <source>
        <dbReference type="ARBA" id="ARBA00012438"/>
    </source>
</evidence>
<dbReference type="InterPro" id="IPR018060">
    <property type="entry name" value="HTH_AraC"/>
</dbReference>
<organism evidence="12 13">
    <name type="scientific">Phocaeicola dorei</name>
    <dbReference type="NCBI Taxonomy" id="357276"/>
    <lineage>
        <taxon>Bacteria</taxon>
        <taxon>Pseudomonadati</taxon>
        <taxon>Bacteroidota</taxon>
        <taxon>Bacteroidia</taxon>
        <taxon>Bacteroidales</taxon>
        <taxon>Bacteroidaceae</taxon>
        <taxon>Phocaeicola</taxon>
    </lineage>
</organism>
<dbReference type="Pfam" id="PF00072">
    <property type="entry name" value="Response_reg"/>
    <property type="match status" value="1"/>
</dbReference>
<dbReference type="CDD" id="cd00082">
    <property type="entry name" value="HisKA"/>
    <property type="match status" value="1"/>
</dbReference>
<dbReference type="SUPFAM" id="SSF47384">
    <property type="entry name" value="Homodimeric domain of signal transducing histidine kinase"/>
    <property type="match status" value="1"/>
</dbReference>
<protein>
    <recommendedName>
        <fullName evidence="2">histidine kinase</fullName>
        <ecNumber evidence="2">2.7.13.3</ecNumber>
    </recommendedName>
</protein>
<comment type="catalytic activity">
    <reaction evidence="1">
        <text>ATP + protein L-histidine = ADP + protein N-phospho-L-histidine.</text>
        <dbReference type="EC" id="2.7.13.3"/>
    </reaction>
</comment>
<dbReference type="PRINTS" id="PR00344">
    <property type="entry name" value="BCTRLSENSOR"/>
</dbReference>
<dbReference type="SMART" id="SM00448">
    <property type="entry name" value="REC"/>
    <property type="match status" value="1"/>
</dbReference>
<dbReference type="PROSITE" id="PS00041">
    <property type="entry name" value="HTH_ARAC_FAMILY_1"/>
    <property type="match status" value="1"/>
</dbReference>
<dbReference type="InterPro" id="IPR005467">
    <property type="entry name" value="His_kinase_dom"/>
</dbReference>
<feature type="modified residue" description="4-aspartylphosphate" evidence="7">
    <location>
        <position position="712"/>
    </location>
</feature>
<evidence type="ECO:0000256" key="4">
    <source>
        <dbReference type="ARBA" id="ARBA00023015"/>
    </source>
</evidence>
<dbReference type="InterPro" id="IPR018062">
    <property type="entry name" value="HTH_AraC-typ_CS"/>
</dbReference>
<dbReference type="InterPro" id="IPR003661">
    <property type="entry name" value="HisK_dim/P_dom"/>
</dbReference>
<dbReference type="SUPFAM" id="SSF46689">
    <property type="entry name" value="Homeodomain-like"/>
    <property type="match status" value="1"/>
</dbReference>
<dbReference type="PANTHER" id="PTHR43547:SF2">
    <property type="entry name" value="HYBRID SIGNAL TRANSDUCTION HISTIDINE KINASE C"/>
    <property type="match status" value="1"/>
</dbReference>
<dbReference type="Gene3D" id="3.30.565.10">
    <property type="entry name" value="Histidine kinase-like ATPase, C-terminal domain"/>
    <property type="match status" value="1"/>
</dbReference>
<dbReference type="EMBL" id="VVZV01000125">
    <property type="protein sequence ID" value="KAA5310195.1"/>
    <property type="molecule type" value="Genomic_DNA"/>
</dbReference>
<reference evidence="12 13" key="1">
    <citation type="journal article" date="2019" name="Nat. Med.">
        <title>A library of human gut bacterial isolates paired with longitudinal multiomics data enables mechanistic microbiome research.</title>
        <authorList>
            <person name="Poyet M."/>
            <person name="Groussin M."/>
            <person name="Gibbons S.M."/>
            <person name="Avila-Pacheco J."/>
            <person name="Jiang X."/>
            <person name="Kearney S.M."/>
            <person name="Perrotta A.R."/>
            <person name="Berdy B."/>
            <person name="Zhao S."/>
            <person name="Lieberman T.D."/>
            <person name="Swanson P.K."/>
            <person name="Smith M."/>
            <person name="Roesemann S."/>
            <person name="Alexander J.E."/>
            <person name="Rich S.A."/>
            <person name="Livny J."/>
            <person name="Vlamakis H."/>
            <person name="Clish C."/>
            <person name="Bullock K."/>
            <person name="Deik A."/>
            <person name="Scott J."/>
            <person name="Pierce K.A."/>
            <person name="Xavier R.J."/>
            <person name="Alm E.J."/>
        </authorList>
    </citation>
    <scope>NUCLEOTIDE SEQUENCE [LARGE SCALE GENOMIC DNA]</scope>
    <source>
        <strain evidence="12 13">BIOML-A25</strain>
    </source>
</reference>
<feature type="domain" description="Response regulatory" evidence="11">
    <location>
        <begin position="663"/>
        <end position="779"/>
    </location>
</feature>
<evidence type="ECO:0000256" key="3">
    <source>
        <dbReference type="ARBA" id="ARBA00022553"/>
    </source>
</evidence>
<evidence type="ECO:0000256" key="8">
    <source>
        <dbReference type="SAM" id="Phobius"/>
    </source>
</evidence>
<feature type="non-terminal residue" evidence="12">
    <location>
        <position position="1"/>
    </location>
</feature>
<evidence type="ECO:0000256" key="7">
    <source>
        <dbReference type="PROSITE-ProRule" id="PRU00169"/>
    </source>
</evidence>
<evidence type="ECO:0000313" key="13">
    <source>
        <dbReference type="Proteomes" id="UP000481700"/>
    </source>
</evidence>
<dbReference type="RefSeq" id="WP_149937567.1">
    <property type="nucleotide sequence ID" value="NZ_VVZV01000125.1"/>
</dbReference>
<dbReference type="Gene3D" id="2.60.40.10">
    <property type="entry name" value="Immunoglobulins"/>
    <property type="match status" value="1"/>
</dbReference>
<dbReference type="InterPro" id="IPR009057">
    <property type="entry name" value="Homeodomain-like_sf"/>
</dbReference>
<dbReference type="Gene3D" id="3.40.50.2300">
    <property type="match status" value="1"/>
</dbReference>
<dbReference type="PROSITE" id="PS50110">
    <property type="entry name" value="RESPONSE_REGULATORY"/>
    <property type="match status" value="1"/>
</dbReference>
<dbReference type="SMART" id="SM00342">
    <property type="entry name" value="HTH_ARAC"/>
    <property type="match status" value="1"/>
</dbReference>
<feature type="transmembrane region" description="Helical" evidence="8">
    <location>
        <begin position="360"/>
        <end position="382"/>
    </location>
</feature>
<dbReference type="Proteomes" id="UP000481700">
    <property type="component" value="Unassembled WGS sequence"/>
</dbReference>
<evidence type="ECO:0000259" key="9">
    <source>
        <dbReference type="PROSITE" id="PS01124"/>
    </source>
</evidence>
<dbReference type="SMART" id="SM00387">
    <property type="entry name" value="HATPase_c"/>
    <property type="match status" value="1"/>
</dbReference>
<dbReference type="SUPFAM" id="SSF55874">
    <property type="entry name" value="ATPase domain of HSP90 chaperone/DNA topoisomerase II/histidine kinase"/>
    <property type="match status" value="1"/>
</dbReference>
<keyword evidence="8" id="KW-0472">Membrane</keyword>
<dbReference type="GO" id="GO:0003700">
    <property type="term" value="F:DNA-binding transcription factor activity"/>
    <property type="evidence" value="ECO:0007669"/>
    <property type="project" value="InterPro"/>
</dbReference>
<gene>
    <name evidence="12" type="ORF">F2Z07_24490</name>
</gene>
<dbReference type="Pfam" id="PF07495">
    <property type="entry name" value="Y_Y_Y"/>
    <property type="match status" value="1"/>
</dbReference>
<evidence type="ECO:0000256" key="1">
    <source>
        <dbReference type="ARBA" id="ARBA00000085"/>
    </source>
</evidence>
<dbReference type="InterPro" id="IPR004358">
    <property type="entry name" value="Sig_transdc_His_kin-like_C"/>
</dbReference>
<dbReference type="PROSITE" id="PS01124">
    <property type="entry name" value="HTH_ARAC_FAMILY_2"/>
    <property type="match status" value="1"/>
</dbReference>
<dbReference type="SUPFAM" id="SSF63829">
    <property type="entry name" value="Calcium-dependent phosphotriesterase"/>
    <property type="match status" value="1"/>
</dbReference>
<dbReference type="Gene3D" id="1.10.10.60">
    <property type="entry name" value="Homeodomain-like"/>
    <property type="match status" value="1"/>
</dbReference>
<dbReference type="GO" id="GO:0043565">
    <property type="term" value="F:sequence-specific DNA binding"/>
    <property type="evidence" value="ECO:0007669"/>
    <property type="project" value="InterPro"/>
</dbReference>
<proteinExistence type="predicted"/>
<dbReference type="SUPFAM" id="SSF52172">
    <property type="entry name" value="CheY-like"/>
    <property type="match status" value="1"/>
</dbReference>
<feature type="domain" description="HTH araC/xylS-type" evidence="9">
    <location>
        <begin position="811"/>
        <end position="910"/>
    </location>
</feature>
<keyword evidence="6" id="KW-0804">Transcription</keyword>
<comment type="caution">
    <text evidence="12">The sequence shown here is derived from an EMBL/GenBank/DDBJ whole genome shotgun (WGS) entry which is preliminary data.</text>
</comment>
<dbReference type="InterPro" id="IPR036097">
    <property type="entry name" value="HisK_dim/P_sf"/>
</dbReference>
<keyword evidence="8" id="KW-1133">Transmembrane helix</keyword>
<sequence>EKIVSICPLSETELLASSFSKGIFRFNKKTGNYQHFSLPDKDAEAKLASSSAPTNIRVNDRNEIELYGNAFYRYIPGSQQLIPIHFKNKQLQYSWIYIGKYRTYPFFHDRNNVFQYNKEKNEYETIAYERNNQILAASIDSLGTLWIAEPNGVTRIHLPSNRKEPLKLPDGNDVITSLVIDHEGIVWMGSLGIIYAYNPHKNHFVIYNEMDGILPNDFLAKPALVASDGNIYMGGSEGLVRINKALKPASAPPPITLKLQEIALNGTTVHFIPRSTMEIPYNFSSLKIHTQLEGGNVFHKRIYRFRIKGLNTEYTETSRPHLVLHTISPGDYKITVQCTQNDGSWSPEFTLLKFTVLPPWWQQSWFILLCAVIIILFIIYTIKAHDRQLKRKYKEQERTIYKEKVKALININHELRTPLTLIYTPLKQLTNSKQIPYELRGKLYGAFKQARQMKNIIDMILNMRKMEVEKNILRMSSPPFHEWLQSILNDFKDELSLRNISLAFTPDTTIETMYFDCSQCEIVVNNLLTNAYKFSEENSTVTVSTYLEGNGSRVRVTIKDEGIGLQEEDIANLFTRFYQGKHSFQGNGIGLSYAKQLVEMHGGIIGAQNNETKGATFFFTLPYRQEAADIQSTPQTYLNDALHLSADIDYKQPQQDNIEKFHSILIVEDDRDLCNYLICNLQVLFEEVYEAHDGMEALPILTSQRPQIVLSDVKMPRMNGFELCRYIKQKPDLNYMPVILLTSCVDDASIEEGYKTGAEAYITKPFDMDLLSIQIQNIMHNHNIVKKHYATIDIPIPKQENLNHINEQLMLQFSRIVNENISNETMNVNIIAKQMGMSRASLYNKTKGMMDIGISEYIIKCRLEYARKLLDATTLSISEVAEQSGFKHSRNFSTVFKNAMGMSPSDYRKKDSRPS</sequence>
<evidence type="ECO:0000259" key="10">
    <source>
        <dbReference type="PROSITE" id="PS50109"/>
    </source>
</evidence>
<keyword evidence="3 7" id="KW-0597">Phosphoprotein</keyword>